<dbReference type="Proteomes" id="UP000246085">
    <property type="component" value="Chromosome BRAD3257"/>
</dbReference>
<protein>
    <submittedName>
        <fullName evidence="2">Uncharacterized protein</fullName>
    </submittedName>
</protein>
<dbReference type="EMBL" id="LS398110">
    <property type="protein sequence ID" value="SPP94580.1"/>
    <property type="molecule type" value="Genomic_DNA"/>
</dbReference>
<gene>
    <name evidence="2" type="ORF">BRAD3257_3556</name>
</gene>
<dbReference type="AlphaFoldDB" id="A0A2U3PZK4"/>
<evidence type="ECO:0000313" key="2">
    <source>
        <dbReference type="EMBL" id="SPP94580.1"/>
    </source>
</evidence>
<accession>A0A2U3PZK4</accession>
<proteinExistence type="predicted"/>
<sequence length="63" mass="6995">MAGEIRLSPPLPAIVTKLFDAPKYRPRREPGESGEACDRGHHSRRAADTKRIVNLTLTTQKLA</sequence>
<evidence type="ECO:0000256" key="1">
    <source>
        <dbReference type="SAM" id="MobiDB-lite"/>
    </source>
</evidence>
<evidence type="ECO:0000313" key="3">
    <source>
        <dbReference type="Proteomes" id="UP000246085"/>
    </source>
</evidence>
<reference evidence="2 3" key="1">
    <citation type="submission" date="2018-03" db="EMBL/GenBank/DDBJ databases">
        <authorList>
            <person name="Gully D."/>
        </authorList>
    </citation>
    <scope>NUCLEOTIDE SEQUENCE [LARGE SCALE GENOMIC DNA]</scope>
    <source>
        <strain evidence="2">ORS3257</strain>
    </source>
</reference>
<name>A0A2U3PZK4_9BRAD</name>
<dbReference type="KEGG" id="bvz:BRAD3257_3556"/>
<organism evidence="2 3">
    <name type="scientific">Bradyrhizobium vignae</name>
    <dbReference type="NCBI Taxonomy" id="1549949"/>
    <lineage>
        <taxon>Bacteria</taxon>
        <taxon>Pseudomonadati</taxon>
        <taxon>Pseudomonadota</taxon>
        <taxon>Alphaproteobacteria</taxon>
        <taxon>Hyphomicrobiales</taxon>
        <taxon>Nitrobacteraceae</taxon>
        <taxon>Bradyrhizobium</taxon>
    </lineage>
</organism>
<feature type="region of interest" description="Disordered" evidence="1">
    <location>
        <begin position="22"/>
        <end position="47"/>
    </location>
</feature>